<dbReference type="Proteomes" id="UP000004810">
    <property type="component" value="Unassembled WGS sequence"/>
</dbReference>
<dbReference type="Gene3D" id="1.10.287.810">
    <property type="entry name" value="Mitochondrial import inner membrane translocase subunit tim13 like domains"/>
    <property type="match status" value="1"/>
</dbReference>
<comment type="similarity">
    <text evidence="8">Belongs to the small Tim family.</text>
</comment>
<reference evidence="11" key="1">
    <citation type="submission" date="2012-08" db="EMBL/GenBank/DDBJ databases">
        <title>The Genome Sequence of Wuchereria bancrofti.</title>
        <authorList>
            <person name="Nutman T.B."/>
            <person name="Fink D.L."/>
            <person name="Russ C."/>
            <person name="Young S."/>
            <person name="Zeng Q."/>
            <person name="Koehrsen M."/>
            <person name="Alvarado L."/>
            <person name="Berlin A."/>
            <person name="Chapman S.B."/>
            <person name="Chen Z."/>
            <person name="Freedman E."/>
            <person name="Gellesch M."/>
            <person name="Goldberg J."/>
            <person name="Griggs A."/>
            <person name="Gujja S."/>
            <person name="Heilman E.R."/>
            <person name="Heiman D."/>
            <person name="Hepburn T."/>
            <person name="Howarth C."/>
            <person name="Jen D."/>
            <person name="Larson L."/>
            <person name="Lewis B."/>
            <person name="Mehta T."/>
            <person name="Park D."/>
            <person name="Pearson M."/>
            <person name="Roberts A."/>
            <person name="Saif S."/>
            <person name="Shea T."/>
            <person name="Shenoy N."/>
            <person name="Sisk P."/>
            <person name="Stolte C."/>
            <person name="Sykes S."/>
            <person name="Walk T."/>
            <person name="White J."/>
            <person name="Yandava C."/>
            <person name="Haas B."/>
            <person name="Henn M.R."/>
            <person name="Nusbaum C."/>
            <person name="Birren B."/>
        </authorList>
    </citation>
    <scope>NUCLEOTIDE SEQUENCE [LARGE SCALE GENOMIC DNA]</scope>
    <source>
        <strain evidence="11">NA</strain>
    </source>
</reference>
<sequence>MNAGSTQLKEFLTVYNTLTDSCFRACIREFNHHQLIQSEAESPANLMDYISKLENDPVESTRWSGHTSSYLNGIDKHMRTSQRLMLIFAEQAPNKLFKKEESSK</sequence>
<evidence type="ECO:0000256" key="1">
    <source>
        <dbReference type="ARBA" id="ARBA00022448"/>
    </source>
</evidence>
<dbReference type="GO" id="GO:0005743">
    <property type="term" value="C:mitochondrial inner membrane"/>
    <property type="evidence" value="ECO:0007669"/>
    <property type="project" value="UniProtKB-SubCell"/>
</dbReference>
<dbReference type="PANTHER" id="PTHR13172">
    <property type="entry name" value="MITOCHONDRIAL IMPORT INNER MEMBRANE TRANSLOCASE SUBUNIT TIM9B"/>
    <property type="match status" value="1"/>
</dbReference>
<comment type="function">
    <text evidence="8">Mitochondrial intermembrane chaperone that participates in the import and insertion of some multi-pass transmembrane proteins into the mitochondrial inner membrane. Also required for the transfer of beta-barrel precursors from the TOM complex to the sorting and assembly machinery (SAM complex) of the outer membrane. Acts as a chaperone-like protein that protects the hydrophobic precursors from aggregation and guide them through the mitochondrial intermembrane space.</text>
</comment>
<evidence type="ECO:0000256" key="8">
    <source>
        <dbReference type="RuleBase" id="RU367043"/>
    </source>
</evidence>
<evidence type="ECO:0000256" key="4">
    <source>
        <dbReference type="ARBA" id="ARBA00022927"/>
    </source>
</evidence>
<keyword evidence="3" id="KW-0862">Zinc</keyword>
<keyword evidence="1 8" id="KW-0813">Transport</keyword>
<comment type="subunit">
    <text evidence="8">Heterohexamer.</text>
</comment>
<keyword evidence="6 8" id="KW-0496">Mitochondrion</keyword>
<dbReference type="AlphaFoldDB" id="J9ERR0"/>
<keyword evidence="8" id="KW-0999">Mitochondrion inner membrane</keyword>
<dbReference type="EMBL" id="ADBV01001418">
    <property type="protein sequence ID" value="EJW84878.1"/>
    <property type="molecule type" value="Genomic_DNA"/>
</dbReference>
<evidence type="ECO:0000313" key="11">
    <source>
        <dbReference type="Proteomes" id="UP000004810"/>
    </source>
</evidence>
<keyword evidence="8" id="KW-0143">Chaperone</keyword>
<comment type="subcellular location">
    <subcellularLocation>
        <location evidence="8">Mitochondrion inner membrane</location>
        <topology evidence="8">Peripheral membrane protein</topology>
        <orientation evidence="8">Intermembrane side</orientation>
    </subcellularLocation>
</comment>
<comment type="domain">
    <text evidence="8">The twin CX3C motif contains 4 conserved Cys residues that form 2 disulfide bonds in the mitochondrial intermembrane space.</text>
</comment>
<gene>
    <name evidence="10" type="ORF">WUBG_04213</name>
</gene>
<dbReference type="InterPro" id="IPR004217">
    <property type="entry name" value="Tim10-like"/>
</dbReference>
<proteinExistence type="inferred from homology"/>
<feature type="domain" description="Tim10-like" evidence="9">
    <location>
        <begin position="6"/>
        <end position="40"/>
    </location>
</feature>
<dbReference type="SUPFAM" id="SSF144122">
    <property type="entry name" value="Tim10-like"/>
    <property type="match status" value="1"/>
</dbReference>
<evidence type="ECO:0000256" key="7">
    <source>
        <dbReference type="ARBA" id="ARBA00023157"/>
    </source>
</evidence>
<dbReference type="GO" id="GO:0015031">
    <property type="term" value="P:protein transport"/>
    <property type="evidence" value="ECO:0007669"/>
    <property type="project" value="UniProtKB-KW"/>
</dbReference>
<evidence type="ECO:0000259" key="9">
    <source>
        <dbReference type="Pfam" id="PF02953"/>
    </source>
</evidence>
<keyword evidence="2" id="KW-0479">Metal-binding</keyword>
<accession>J9ERR0</accession>
<keyword evidence="4 8" id="KW-0653">Protein transport</keyword>
<keyword evidence="8" id="KW-0472">Membrane</keyword>
<comment type="caution">
    <text evidence="10">The sequence shown here is derived from an EMBL/GenBank/DDBJ whole genome shotgun (WGS) entry which is preliminary data.</text>
</comment>
<evidence type="ECO:0000313" key="10">
    <source>
        <dbReference type="EMBL" id="EJW84878.1"/>
    </source>
</evidence>
<keyword evidence="7 8" id="KW-1015">Disulfide bond</keyword>
<evidence type="ECO:0000256" key="2">
    <source>
        <dbReference type="ARBA" id="ARBA00022723"/>
    </source>
</evidence>
<name>J9ERR0_WUCBA</name>
<protein>
    <recommendedName>
        <fullName evidence="8">Mitochondrial import inner membrane translocase subunit</fullName>
    </recommendedName>
</protein>
<evidence type="ECO:0000256" key="6">
    <source>
        <dbReference type="ARBA" id="ARBA00023128"/>
    </source>
</evidence>
<evidence type="ECO:0000256" key="3">
    <source>
        <dbReference type="ARBA" id="ARBA00022833"/>
    </source>
</evidence>
<evidence type="ECO:0000256" key="5">
    <source>
        <dbReference type="ARBA" id="ARBA00023010"/>
    </source>
</evidence>
<dbReference type="InterPro" id="IPR035427">
    <property type="entry name" value="Tim10-like_dom_sf"/>
</dbReference>
<dbReference type="InterPro" id="IPR050673">
    <property type="entry name" value="Mito_inner_translocase_sub"/>
</dbReference>
<dbReference type="Pfam" id="PF02953">
    <property type="entry name" value="zf-Tim10_DDP"/>
    <property type="match status" value="1"/>
</dbReference>
<keyword evidence="5 8" id="KW-0811">Translocation</keyword>
<organism evidence="10 11">
    <name type="scientific">Wuchereria bancrofti</name>
    <dbReference type="NCBI Taxonomy" id="6293"/>
    <lineage>
        <taxon>Eukaryota</taxon>
        <taxon>Metazoa</taxon>
        <taxon>Ecdysozoa</taxon>
        <taxon>Nematoda</taxon>
        <taxon>Chromadorea</taxon>
        <taxon>Rhabditida</taxon>
        <taxon>Spirurina</taxon>
        <taxon>Spiruromorpha</taxon>
        <taxon>Filarioidea</taxon>
        <taxon>Onchocercidae</taxon>
        <taxon>Wuchereria</taxon>
    </lineage>
</organism>
<dbReference type="GO" id="GO:0046872">
    <property type="term" value="F:metal ion binding"/>
    <property type="evidence" value="ECO:0007669"/>
    <property type="project" value="UniProtKB-KW"/>
</dbReference>